<dbReference type="Pfam" id="PF06985">
    <property type="entry name" value="HET"/>
    <property type="match status" value="1"/>
</dbReference>
<gene>
    <name evidence="2" type="ORF">CLO192961_LOCUS22378</name>
</gene>
<dbReference type="PANTHER" id="PTHR33112:SF16">
    <property type="entry name" value="HETEROKARYON INCOMPATIBILITY DOMAIN-CONTAINING PROTEIN"/>
    <property type="match status" value="1"/>
</dbReference>
<dbReference type="EMBL" id="CABFNS010000148">
    <property type="protein sequence ID" value="VUC20412.1"/>
    <property type="molecule type" value="Genomic_DNA"/>
</dbReference>
<dbReference type="InterPro" id="IPR010730">
    <property type="entry name" value="HET"/>
</dbReference>
<accession>A0ABY6TQL3</accession>
<evidence type="ECO:0000313" key="2">
    <source>
        <dbReference type="EMBL" id="VUC20412.1"/>
    </source>
</evidence>
<feature type="domain" description="Heterokaryon incompatibility" evidence="1">
    <location>
        <begin position="261"/>
        <end position="407"/>
    </location>
</feature>
<keyword evidence="3" id="KW-1185">Reference proteome</keyword>
<name>A0ABY6TQL3_BIOOC</name>
<proteinExistence type="predicted"/>
<evidence type="ECO:0000313" key="3">
    <source>
        <dbReference type="Proteomes" id="UP000766486"/>
    </source>
</evidence>
<dbReference type="PANTHER" id="PTHR33112">
    <property type="entry name" value="DOMAIN PROTEIN, PUTATIVE-RELATED"/>
    <property type="match status" value="1"/>
</dbReference>
<dbReference type="Proteomes" id="UP000766486">
    <property type="component" value="Unassembled WGS sequence"/>
</dbReference>
<evidence type="ECO:0000259" key="1">
    <source>
        <dbReference type="Pfam" id="PF06985"/>
    </source>
</evidence>
<organism evidence="2 3">
    <name type="scientific">Bionectria ochroleuca</name>
    <name type="common">Gliocladium roseum</name>
    <dbReference type="NCBI Taxonomy" id="29856"/>
    <lineage>
        <taxon>Eukaryota</taxon>
        <taxon>Fungi</taxon>
        <taxon>Dikarya</taxon>
        <taxon>Ascomycota</taxon>
        <taxon>Pezizomycotina</taxon>
        <taxon>Sordariomycetes</taxon>
        <taxon>Hypocreomycetidae</taxon>
        <taxon>Hypocreales</taxon>
        <taxon>Bionectriaceae</taxon>
        <taxon>Clonostachys</taxon>
    </lineage>
</organism>
<protein>
    <recommendedName>
        <fullName evidence="1">Heterokaryon incompatibility domain-containing protein</fullName>
    </recommendedName>
</protein>
<reference evidence="2 3" key="1">
    <citation type="submission" date="2019-06" db="EMBL/GenBank/DDBJ databases">
        <authorList>
            <person name="Broberg M."/>
        </authorList>
    </citation>
    <scope>NUCLEOTIDE SEQUENCE [LARGE SCALE GENOMIC DNA]</scope>
</reference>
<comment type="caution">
    <text evidence="2">The sequence shown here is derived from an EMBL/GenBank/DDBJ whole genome shotgun (WGS) entry which is preliminary data.</text>
</comment>
<sequence length="706" mass="79680">MGNSDICSSCLEHFTFARPDVIEVIKELKKDSIRQAVEAGYSDDDLKSLQKDLQNYEAETNSLPAGSHAPYPWASSLRVPSVWMYPQTWNSEHPRSLGQLRESVKTSGCHLCRCLCKMIEYATGGDAPESANITTGLTCDSAGTERLLLQFAVHTGQSYHDGIDGAIGNLECRRIGVFTRDPSIPDEEPSDSIPSTDSCVEFFSRNLDACLKNHPECSSRQTSDWLPTRLLQVQSADGDNDRVFLVEKDSIKDSGGPKAQYLTLSHVWGSLRPFCLTRDNYDLLKSGIETRELPQCYRDTIFLARKLGISHIWIDSLCIVQDSSEDWEREAMTMDKVYTNGVCNIAASDGNDSSHSLFSNPDSIPHSRISFKTQYSNGFVQFEIVPIWTNLVLKYSPLYKRGWFVQERFLSTRIMHLSKIPIWECRKRAIAEGCGESATQLMKSSATEREWMWSDEQDLAVNLSRWRQIVSVYCQSNLTSPNDKLVAIGGLAKALSSVLKEEYCAGTWGGELLVPCLLWRTYQPSMPPTEYIAPSWSWACREGHMVPSRGEISKVFVRDASFRSVPKSGDVFGQIISAELKLSGKLLALPEFTTFLDRVRYKMGSNFDRQPRVDPTKQVYFLPLAKLSHEYRGWKRVAYIEGLYIQAASQRPVEGPTVFKRVGFGSTRESGDDITNEKLRYDEMWEDIFGTPLSDLEKDLETIILV</sequence>